<protein>
    <submittedName>
        <fullName evidence="1">Uncharacterized protein</fullName>
    </submittedName>
</protein>
<name>A0A8S5TF45_9CAUD</name>
<proteinExistence type="predicted"/>
<evidence type="ECO:0000313" key="1">
    <source>
        <dbReference type="EMBL" id="DAF61941.1"/>
    </source>
</evidence>
<organism evidence="1">
    <name type="scientific">Siphoviridae sp. ctP0x5</name>
    <dbReference type="NCBI Taxonomy" id="2827863"/>
    <lineage>
        <taxon>Viruses</taxon>
        <taxon>Duplodnaviria</taxon>
        <taxon>Heunggongvirae</taxon>
        <taxon>Uroviricota</taxon>
        <taxon>Caudoviricetes</taxon>
    </lineage>
</organism>
<dbReference type="EMBL" id="BK032818">
    <property type="protein sequence ID" value="DAF61941.1"/>
    <property type="molecule type" value="Genomic_DNA"/>
</dbReference>
<sequence length="147" mass="16863">MAKFNKVAIVNLVDDYNKKDYGFALYDEDMNEIVKYDTNHPLYVIVNARGKDNRVLGILKEIKTVEEYGKGVTAQVVGVVNMNAYNARIDEENRQKEIAKQKASIEKELKSEIEKMNNIALYEKMAKEHPENPRLTELVNALKELGE</sequence>
<accession>A0A8S5TF45</accession>
<reference evidence="1" key="1">
    <citation type="journal article" date="2021" name="Proc. Natl. Acad. Sci. U.S.A.">
        <title>A Catalog of Tens of Thousands of Viruses from Human Metagenomes Reveals Hidden Associations with Chronic Diseases.</title>
        <authorList>
            <person name="Tisza M.J."/>
            <person name="Buck C.B."/>
        </authorList>
    </citation>
    <scope>NUCLEOTIDE SEQUENCE</scope>
    <source>
        <strain evidence="1">CtP0x5</strain>
    </source>
</reference>